<dbReference type="PANTHER" id="PTHR11933:SF5">
    <property type="entry name" value="MITOCHONDRIAL TRNA-SPECIFIC 2-THIOURIDYLASE 1"/>
    <property type="match status" value="1"/>
</dbReference>
<evidence type="ECO:0000256" key="4">
    <source>
        <dbReference type="ARBA" id="ARBA00022741"/>
    </source>
</evidence>
<evidence type="ECO:0000313" key="12">
    <source>
        <dbReference type="EMBL" id="NLZ24364.1"/>
    </source>
</evidence>
<evidence type="ECO:0000256" key="5">
    <source>
        <dbReference type="ARBA" id="ARBA00022840"/>
    </source>
</evidence>
<name>A0A847VCZ9_9BACT</name>
<keyword evidence="5 9" id="KW-0067">ATP-binding</keyword>
<sequence>MKSDKNKTKVLLGLSGGLDSSIAAYLLKQQEYNVIGGHIHLYSKSNTPNNKTENLEKIANSLDIPLYTINMEKEFKKYVTDNFINEYRKGYTPNPCILCNRFVKFQGLLDLADRMSIKYIATGHYANVYKKRGRYYLKKGIDKKKDQSYFLYRLTQEQLSRTLFPLGNYHKREIRNIAKQLGFEVSDIPESQDVCFIENNNYYDIVNKHSTKKEAPGEIVDKDNTTLGYHKGISKYTIGQRKGLGYSFKKAMYIVDIDAEDNKVIVGSEQELYKDELIASDLNWIAIKNLDKKIKVKAKVRYQGKEERAVLIPIKKDTVQVKFNKKIRAVTRGQSIVFYKRNYVVGGGVIR</sequence>
<dbReference type="InterPro" id="IPR046885">
    <property type="entry name" value="MnmA-like_C"/>
</dbReference>
<reference evidence="12 13" key="1">
    <citation type="journal article" date="2020" name="Biotechnol. Biofuels">
        <title>New insights from the biogas microbiome by comprehensive genome-resolved metagenomics of nearly 1600 species originating from multiple anaerobic digesters.</title>
        <authorList>
            <person name="Campanaro S."/>
            <person name="Treu L."/>
            <person name="Rodriguez-R L.M."/>
            <person name="Kovalovszki A."/>
            <person name="Ziels R.M."/>
            <person name="Maus I."/>
            <person name="Zhu X."/>
            <person name="Kougias P.G."/>
            <person name="Basile A."/>
            <person name="Luo G."/>
            <person name="Schluter A."/>
            <person name="Konstantinidis K.T."/>
            <person name="Angelidaki I."/>
        </authorList>
    </citation>
    <scope>NUCLEOTIDE SEQUENCE [LARGE SCALE GENOMIC DNA]</scope>
    <source>
        <strain evidence="12">AS19jrsBPTG_9</strain>
    </source>
</reference>
<feature type="binding site" evidence="9">
    <location>
        <position position="39"/>
    </location>
    <ligand>
        <name>ATP</name>
        <dbReference type="ChEBI" id="CHEBI:30616"/>
    </ligand>
</feature>
<dbReference type="GO" id="GO:0002143">
    <property type="term" value="P:tRNA wobble position uridine thiolation"/>
    <property type="evidence" value="ECO:0007669"/>
    <property type="project" value="TreeGrafter"/>
</dbReference>
<dbReference type="PANTHER" id="PTHR11933">
    <property type="entry name" value="TRNA 5-METHYLAMINOMETHYL-2-THIOURIDYLATE -METHYLTRANSFERASE"/>
    <property type="match status" value="1"/>
</dbReference>
<evidence type="ECO:0000256" key="3">
    <source>
        <dbReference type="ARBA" id="ARBA00022694"/>
    </source>
</evidence>
<feature type="binding site" evidence="9">
    <location>
        <begin position="13"/>
        <end position="20"/>
    </location>
    <ligand>
        <name>ATP</name>
        <dbReference type="ChEBI" id="CHEBI:30616"/>
    </ligand>
</feature>
<evidence type="ECO:0000256" key="1">
    <source>
        <dbReference type="ARBA" id="ARBA00022555"/>
    </source>
</evidence>
<dbReference type="NCBIfam" id="TIGR00420">
    <property type="entry name" value="trmU"/>
    <property type="match status" value="1"/>
</dbReference>
<evidence type="ECO:0000256" key="8">
    <source>
        <dbReference type="ARBA" id="ARBA00051542"/>
    </source>
</evidence>
<dbReference type="SUPFAM" id="SSF52402">
    <property type="entry name" value="Adenine nucleotide alpha hydrolases-like"/>
    <property type="match status" value="1"/>
</dbReference>
<comment type="caution">
    <text evidence="9">Lacks conserved residue(s) required for the propagation of feature annotation.</text>
</comment>
<evidence type="ECO:0000256" key="9">
    <source>
        <dbReference type="HAMAP-Rule" id="MF_00144"/>
    </source>
</evidence>
<dbReference type="InterPro" id="IPR014729">
    <property type="entry name" value="Rossmann-like_a/b/a_fold"/>
</dbReference>
<dbReference type="InterPro" id="IPR023382">
    <property type="entry name" value="MnmA-like_central_sf"/>
</dbReference>
<keyword evidence="4 9" id="KW-0547">Nucleotide-binding</keyword>
<dbReference type="InterPro" id="IPR046884">
    <property type="entry name" value="MnmA-like_central"/>
</dbReference>
<feature type="active site" description="Nucleophile" evidence="9">
    <location>
        <position position="99"/>
    </location>
</feature>
<feature type="domain" description="tRNA-specific 2-thiouridylase MnmA-like C-terminal" evidence="10">
    <location>
        <begin position="275"/>
        <end position="350"/>
    </location>
</feature>
<evidence type="ECO:0000259" key="11">
    <source>
        <dbReference type="Pfam" id="PF20259"/>
    </source>
</evidence>
<organism evidence="12 13">
    <name type="scientific">Candidatus Dojkabacteria bacterium</name>
    <dbReference type="NCBI Taxonomy" id="2099670"/>
    <lineage>
        <taxon>Bacteria</taxon>
        <taxon>Candidatus Dojkabacteria</taxon>
    </lineage>
</organism>
<gene>
    <name evidence="9 12" type="primary">mnmA</name>
    <name evidence="12" type="ORF">GX888_01265</name>
</gene>
<comment type="caution">
    <text evidence="12">The sequence shown here is derived from an EMBL/GenBank/DDBJ whole genome shotgun (WGS) entry which is preliminary data.</text>
</comment>
<evidence type="ECO:0000256" key="2">
    <source>
        <dbReference type="ARBA" id="ARBA00022679"/>
    </source>
</evidence>
<proteinExistence type="inferred from homology"/>
<dbReference type="FunFam" id="2.30.30.280:FF:000001">
    <property type="entry name" value="tRNA-specific 2-thiouridylase MnmA"/>
    <property type="match status" value="1"/>
</dbReference>
<accession>A0A847VCZ9</accession>
<keyword evidence="3 9" id="KW-0819">tRNA processing</keyword>
<dbReference type="Gene3D" id="2.40.30.10">
    <property type="entry name" value="Translation factors"/>
    <property type="match status" value="1"/>
</dbReference>
<keyword evidence="1 9" id="KW-0820">tRNA-binding</keyword>
<feature type="active site" description="Cysteine persulfide intermediate" evidence="9">
    <location>
        <position position="195"/>
    </location>
</feature>
<feature type="site" description="Interaction with tRNA" evidence="9">
    <location>
        <position position="334"/>
    </location>
</feature>
<comment type="catalytic activity">
    <reaction evidence="8 9">
        <text>S-sulfanyl-L-cysteinyl-[protein] + uridine(34) in tRNA + AH2 + ATP = 2-thiouridine(34) in tRNA + L-cysteinyl-[protein] + A + AMP + diphosphate + H(+)</text>
        <dbReference type="Rhea" id="RHEA:47032"/>
        <dbReference type="Rhea" id="RHEA-COMP:10131"/>
        <dbReference type="Rhea" id="RHEA-COMP:11726"/>
        <dbReference type="Rhea" id="RHEA-COMP:11727"/>
        <dbReference type="Rhea" id="RHEA-COMP:11728"/>
        <dbReference type="ChEBI" id="CHEBI:13193"/>
        <dbReference type="ChEBI" id="CHEBI:15378"/>
        <dbReference type="ChEBI" id="CHEBI:17499"/>
        <dbReference type="ChEBI" id="CHEBI:29950"/>
        <dbReference type="ChEBI" id="CHEBI:30616"/>
        <dbReference type="ChEBI" id="CHEBI:33019"/>
        <dbReference type="ChEBI" id="CHEBI:61963"/>
        <dbReference type="ChEBI" id="CHEBI:65315"/>
        <dbReference type="ChEBI" id="CHEBI:87170"/>
        <dbReference type="ChEBI" id="CHEBI:456215"/>
        <dbReference type="EC" id="2.8.1.13"/>
    </reaction>
</comment>
<dbReference type="EMBL" id="JAAZIL010000032">
    <property type="protein sequence ID" value="NLZ24364.1"/>
    <property type="molecule type" value="Genomic_DNA"/>
</dbReference>
<dbReference type="Gene3D" id="3.40.50.620">
    <property type="entry name" value="HUPs"/>
    <property type="match status" value="1"/>
</dbReference>
<dbReference type="Gene3D" id="2.30.30.280">
    <property type="entry name" value="Adenine nucleotide alpha hydrolases-like domains"/>
    <property type="match status" value="1"/>
</dbReference>
<dbReference type="EC" id="2.8.1.13" evidence="9"/>
<dbReference type="Proteomes" id="UP000564033">
    <property type="component" value="Unassembled WGS sequence"/>
</dbReference>
<comment type="function">
    <text evidence="9">Catalyzes the 2-thiolation of uridine at the wobble position (U34) of tRNA, leading to the formation of s(2)U34.</text>
</comment>
<dbReference type="InterPro" id="IPR004506">
    <property type="entry name" value="MnmA-like"/>
</dbReference>
<evidence type="ECO:0000256" key="7">
    <source>
        <dbReference type="ARBA" id="ARBA00023157"/>
    </source>
</evidence>
<evidence type="ECO:0000256" key="6">
    <source>
        <dbReference type="ARBA" id="ARBA00022884"/>
    </source>
</evidence>
<dbReference type="Pfam" id="PF20259">
    <property type="entry name" value="tRNA_Me_trans_M"/>
    <property type="match status" value="1"/>
</dbReference>
<dbReference type="GO" id="GO:0005737">
    <property type="term" value="C:cytoplasm"/>
    <property type="evidence" value="ECO:0007669"/>
    <property type="project" value="UniProtKB-SubCell"/>
</dbReference>
<keyword evidence="9" id="KW-0963">Cytoplasm</keyword>
<dbReference type="GO" id="GO:0103016">
    <property type="term" value="F:tRNA-uridine 2-sulfurtransferase activity"/>
    <property type="evidence" value="ECO:0007669"/>
    <property type="project" value="UniProtKB-EC"/>
</dbReference>
<dbReference type="GO" id="GO:0000049">
    <property type="term" value="F:tRNA binding"/>
    <property type="evidence" value="ECO:0007669"/>
    <property type="project" value="UniProtKB-KW"/>
</dbReference>
<keyword evidence="7" id="KW-1015">Disulfide bond</keyword>
<evidence type="ECO:0000259" key="10">
    <source>
        <dbReference type="Pfam" id="PF20258"/>
    </source>
</evidence>
<dbReference type="GO" id="GO:0005524">
    <property type="term" value="F:ATP binding"/>
    <property type="evidence" value="ECO:0007669"/>
    <property type="project" value="UniProtKB-KW"/>
</dbReference>
<dbReference type="HAMAP" id="MF_00144">
    <property type="entry name" value="tRNA_thiouridyl_MnmA"/>
    <property type="match status" value="1"/>
</dbReference>
<feature type="region of interest" description="Interaction with tRNA" evidence="9">
    <location>
        <begin position="301"/>
        <end position="302"/>
    </location>
</feature>
<protein>
    <recommendedName>
        <fullName evidence="9">tRNA-specific 2-thiouridylase MnmA</fullName>
        <ecNumber evidence="9">2.8.1.13</ecNumber>
    </recommendedName>
</protein>
<comment type="subcellular location">
    <subcellularLocation>
        <location evidence="9">Cytoplasm</location>
    </subcellularLocation>
</comment>
<dbReference type="Pfam" id="PF20258">
    <property type="entry name" value="tRNA_Me_trans_C"/>
    <property type="match status" value="1"/>
</dbReference>
<keyword evidence="2 9" id="KW-0808">Transferase</keyword>
<feature type="site" description="Interaction with tRNA" evidence="9">
    <location>
        <position position="124"/>
    </location>
</feature>
<comment type="similarity">
    <text evidence="9">Belongs to the MnmA/TRMU family.</text>
</comment>
<dbReference type="CDD" id="cd01998">
    <property type="entry name" value="MnmA_TRMU-like"/>
    <property type="match status" value="1"/>
</dbReference>
<feature type="region of interest" description="Interaction with tRNA" evidence="9">
    <location>
        <begin position="145"/>
        <end position="147"/>
    </location>
</feature>
<evidence type="ECO:0000313" key="13">
    <source>
        <dbReference type="Proteomes" id="UP000564033"/>
    </source>
</evidence>
<dbReference type="Pfam" id="PF03054">
    <property type="entry name" value="tRNA_Me_trans"/>
    <property type="match status" value="1"/>
</dbReference>
<keyword evidence="6 9" id="KW-0694">RNA-binding</keyword>
<feature type="domain" description="tRNA-specific 2-thiouridylase MnmA-like central" evidence="11">
    <location>
        <begin position="207"/>
        <end position="268"/>
    </location>
</feature>
<dbReference type="AlphaFoldDB" id="A0A847VCZ9"/>
<dbReference type="NCBIfam" id="NF001138">
    <property type="entry name" value="PRK00143.1"/>
    <property type="match status" value="1"/>
</dbReference>
<feature type="binding site" evidence="9">
    <location>
        <position position="123"/>
    </location>
    <ligand>
        <name>ATP</name>
        <dbReference type="ChEBI" id="CHEBI:30616"/>
    </ligand>
</feature>